<dbReference type="EMBL" id="NGAF01000010">
    <property type="protein sequence ID" value="OXR43214.1"/>
    <property type="molecule type" value="Genomic_DNA"/>
</dbReference>
<dbReference type="AlphaFoldDB" id="A0A231H2Z7"/>
<proteinExistence type="predicted"/>
<dbReference type="Gene3D" id="3.10.129.10">
    <property type="entry name" value="Hotdog Thioesterase"/>
    <property type="match status" value="1"/>
</dbReference>
<dbReference type="Proteomes" id="UP000215506">
    <property type="component" value="Unassembled WGS sequence"/>
</dbReference>
<name>A0A231H2Z7_9NOCA</name>
<feature type="domain" description="FAS1-like dehydratase" evidence="1">
    <location>
        <begin position="7"/>
        <end position="130"/>
    </location>
</feature>
<dbReference type="Pfam" id="PF13452">
    <property type="entry name" value="FAS1_DH_region"/>
    <property type="match status" value="1"/>
</dbReference>
<evidence type="ECO:0000259" key="1">
    <source>
        <dbReference type="Pfam" id="PF13452"/>
    </source>
</evidence>
<evidence type="ECO:0000313" key="2">
    <source>
        <dbReference type="EMBL" id="OXR43214.1"/>
    </source>
</evidence>
<reference evidence="2 3" key="1">
    <citation type="submission" date="2017-07" db="EMBL/GenBank/DDBJ databases">
        <title>First draft Genome Sequence of Nocardia cerradoensis isolated from human infection.</title>
        <authorList>
            <person name="Carrasco G."/>
        </authorList>
    </citation>
    <scope>NUCLEOTIDE SEQUENCE [LARGE SCALE GENOMIC DNA]</scope>
    <source>
        <strain evidence="2 3">CNM20130759</strain>
    </source>
</reference>
<protein>
    <recommendedName>
        <fullName evidence="1">FAS1-like dehydratase domain-containing protein</fullName>
    </recommendedName>
</protein>
<dbReference type="SUPFAM" id="SSF54637">
    <property type="entry name" value="Thioesterase/thiol ester dehydrase-isomerase"/>
    <property type="match status" value="1"/>
</dbReference>
<comment type="caution">
    <text evidence="2">The sequence shown here is derived from an EMBL/GenBank/DDBJ whole genome shotgun (WGS) entry which is preliminary data.</text>
</comment>
<gene>
    <name evidence="2" type="ORF">B7C42_04636</name>
</gene>
<organism evidence="2 3">
    <name type="scientific">Nocardia cerradoensis</name>
    <dbReference type="NCBI Taxonomy" id="85688"/>
    <lineage>
        <taxon>Bacteria</taxon>
        <taxon>Bacillati</taxon>
        <taxon>Actinomycetota</taxon>
        <taxon>Actinomycetes</taxon>
        <taxon>Mycobacteriales</taxon>
        <taxon>Nocardiaceae</taxon>
        <taxon>Nocardia</taxon>
    </lineage>
</organism>
<accession>A0A231H2Z7</accession>
<dbReference type="InterPro" id="IPR029069">
    <property type="entry name" value="HotDog_dom_sf"/>
</dbReference>
<evidence type="ECO:0000313" key="3">
    <source>
        <dbReference type="Proteomes" id="UP000215506"/>
    </source>
</evidence>
<dbReference type="InterPro" id="IPR039569">
    <property type="entry name" value="FAS1-like_DH_region"/>
</dbReference>
<sequence>MNEPAPVGTVGTPWEVIVERGKIREFARAMQSENSAYEGPDAIVPPTFLITAGQWAPPGARVDVGFDRARLLHGEQEYIFHGPLPRAGDHLTAREKVVDRFEKPGKRGGVMRFAVVATEFRTGDGELVAEARATFIETAPREKKEKSA</sequence>
<dbReference type="RefSeq" id="WP_094026497.1">
    <property type="nucleotide sequence ID" value="NZ_NGAF01000010.1"/>
</dbReference>
<keyword evidence="3" id="KW-1185">Reference proteome</keyword>